<sequence>MAALVLNEEQQMLKDAAKGFLSESAPISQLRQLRDNRDEAGFSRELWQSMVEMGFVGTLMLEEFGGSAFGNVGMGQVFEQAGRNLSVAPLLSTAVIGVCALQLAGSTEQKQALLPAIAEGKLLTALAVDETPRHNPARVTTTAAPQGAGFVLNGHKSFVIDGHVADKLIVSARTAGDKNDRAGISLFLVDRQAAGVSVERTFMVDSRNAAIVRFDNVQVDASALLGEQGQGFEVLDKVLDVANAQLAAELLGIASQAFEVTVKYLQERKQFGVVLGSFQGLQHRCAHLFSELELVKSVVLKALAALDEGAEEASQLVSLAKAKSSEVAELATNEAVQMHGGMGMTDEFDVGLFMKRARAAQLLFGDYRYHADRFASLRGY</sequence>
<dbReference type="Pfam" id="PF02770">
    <property type="entry name" value="Acyl-CoA_dh_M"/>
    <property type="match status" value="1"/>
</dbReference>
<dbReference type="InterPro" id="IPR037069">
    <property type="entry name" value="AcylCoA_DH/ox_N_sf"/>
</dbReference>
<proteinExistence type="inferred from homology"/>
<dbReference type="InterPro" id="IPR009075">
    <property type="entry name" value="AcylCo_DH/oxidase_C"/>
</dbReference>
<accession>A0AA91U205</accession>
<evidence type="ECO:0000256" key="6">
    <source>
        <dbReference type="RuleBase" id="RU362125"/>
    </source>
</evidence>
<dbReference type="InterPro" id="IPR036250">
    <property type="entry name" value="AcylCo_DH-like_C"/>
</dbReference>
<evidence type="ECO:0000259" key="8">
    <source>
        <dbReference type="Pfam" id="PF02770"/>
    </source>
</evidence>
<evidence type="ECO:0000256" key="2">
    <source>
        <dbReference type="ARBA" id="ARBA00009347"/>
    </source>
</evidence>
<dbReference type="EMBL" id="NWMT01000142">
    <property type="protein sequence ID" value="PCC99097.1"/>
    <property type="molecule type" value="Genomic_DNA"/>
</dbReference>
<dbReference type="InterPro" id="IPR046373">
    <property type="entry name" value="Acyl-CoA_Oxase/DH_mid-dom_sf"/>
</dbReference>
<dbReference type="PANTHER" id="PTHR43884:SF20">
    <property type="entry name" value="ACYL-COA DEHYDROGENASE FADE28"/>
    <property type="match status" value="1"/>
</dbReference>
<evidence type="ECO:0000259" key="7">
    <source>
        <dbReference type="Pfam" id="PF00441"/>
    </source>
</evidence>
<name>A0AA91U205_9GAMM</name>
<keyword evidence="5 6" id="KW-0560">Oxidoreductase</keyword>
<dbReference type="Proteomes" id="UP000344571">
    <property type="component" value="Chromosome"/>
</dbReference>
<feature type="domain" description="Acyl-CoA dehydrogenase/oxidase C-terminal" evidence="7">
    <location>
        <begin position="229"/>
        <end position="367"/>
    </location>
</feature>
<dbReference type="PANTHER" id="PTHR43884">
    <property type="entry name" value="ACYL-COA DEHYDROGENASE"/>
    <property type="match status" value="1"/>
</dbReference>
<dbReference type="InterPro" id="IPR009100">
    <property type="entry name" value="AcylCoA_DH/oxidase_NM_dom_sf"/>
</dbReference>
<keyword evidence="4 6" id="KW-0274">FAD</keyword>
<protein>
    <submittedName>
        <fullName evidence="10 11">Acyl-CoA dehydrogenase</fullName>
    </submittedName>
</protein>
<dbReference type="Gene3D" id="1.10.540.10">
    <property type="entry name" value="Acyl-CoA dehydrogenase/oxidase, N-terminal domain"/>
    <property type="match status" value="1"/>
</dbReference>
<comment type="similarity">
    <text evidence="2 6">Belongs to the acyl-CoA dehydrogenase family.</text>
</comment>
<dbReference type="RefSeq" id="WP_096346872.1">
    <property type="nucleotide sequence ID" value="NZ_CP033116.1"/>
</dbReference>
<comment type="cofactor">
    <cofactor evidence="1 6">
        <name>FAD</name>
        <dbReference type="ChEBI" id="CHEBI:57692"/>
    </cofactor>
</comment>
<dbReference type="Pfam" id="PF00441">
    <property type="entry name" value="Acyl-CoA_dh_1"/>
    <property type="match status" value="1"/>
</dbReference>
<keyword evidence="3 6" id="KW-0285">Flavoprotein</keyword>
<dbReference type="Proteomes" id="UP000243750">
    <property type="component" value="Unassembled WGS sequence"/>
</dbReference>
<dbReference type="Gene3D" id="1.20.140.10">
    <property type="entry name" value="Butyryl-CoA Dehydrogenase, subunit A, domain 3"/>
    <property type="match status" value="1"/>
</dbReference>
<dbReference type="AlphaFoldDB" id="A0AA91U205"/>
<dbReference type="CDD" id="cd00567">
    <property type="entry name" value="ACAD"/>
    <property type="match status" value="1"/>
</dbReference>
<dbReference type="SUPFAM" id="SSF56645">
    <property type="entry name" value="Acyl-CoA dehydrogenase NM domain-like"/>
    <property type="match status" value="1"/>
</dbReference>
<evidence type="ECO:0000256" key="3">
    <source>
        <dbReference type="ARBA" id="ARBA00022630"/>
    </source>
</evidence>
<evidence type="ECO:0000313" key="13">
    <source>
        <dbReference type="Proteomes" id="UP000344571"/>
    </source>
</evidence>
<keyword evidence="13" id="KW-1185">Reference proteome</keyword>
<evidence type="ECO:0000313" key="12">
    <source>
        <dbReference type="Proteomes" id="UP000243750"/>
    </source>
</evidence>
<dbReference type="SUPFAM" id="SSF47203">
    <property type="entry name" value="Acyl-CoA dehydrogenase C-terminal domain-like"/>
    <property type="match status" value="1"/>
</dbReference>
<organism evidence="10 12">
    <name type="scientific">Halopseudomonas pelagia</name>
    <dbReference type="NCBI Taxonomy" id="553151"/>
    <lineage>
        <taxon>Bacteria</taxon>
        <taxon>Pseudomonadati</taxon>
        <taxon>Pseudomonadota</taxon>
        <taxon>Gammaproteobacteria</taxon>
        <taxon>Pseudomonadales</taxon>
        <taxon>Pseudomonadaceae</taxon>
        <taxon>Halopseudomonas</taxon>
    </lineage>
</organism>
<dbReference type="GO" id="GO:0003995">
    <property type="term" value="F:acyl-CoA dehydrogenase activity"/>
    <property type="evidence" value="ECO:0007669"/>
    <property type="project" value="TreeGrafter"/>
</dbReference>
<evidence type="ECO:0000313" key="11">
    <source>
        <dbReference type="EMBL" id="QFY58475.1"/>
    </source>
</evidence>
<dbReference type="Pfam" id="PF02771">
    <property type="entry name" value="Acyl-CoA_dh_N"/>
    <property type="match status" value="1"/>
</dbReference>
<dbReference type="Gene3D" id="2.40.110.10">
    <property type="entry name" value="Butyryl-CoA Dehydrogenase, subunit A, domain 2"/>
    <property type="match status" value="1"/>
</dbReference>
<dbReference type="EMBL" id="CP033116">
    <property type="protein sequence ID" value="QFY58475.1"/>
    <property type="molecule type" value="Genomic_DNA"/>
</dbReference>
<dbReference type="InterPro" id="IPR013786">
    <property type="entry name" value="AcylCoA_DH/ox_N"/>
</dbReference>
<reference evidence="10 12" key="1">
    <citation type="submission" date="2017-09" db="EMBL/GenBank/DDBJ databases">
        <title>Bacterial and phytoplankton interrelationship in Kongsfjorden, an Arctic fjord.</title>
        <authorList>
            <person name="Sinha R."/>
            <person name="Krishnan K."/>
        </authorList>
    </citation>
    <scope>NUCLEOTIDE SEQUENCE [LARGE SCALE GENOMIC DNA]</scope>
    <source>
        <strain evidence="10 12">58</strain>
    </source>
</reference>
<reference evidence="11 13" key="2">
    <citation type="submission" date="2018-10" db="EMBL/GenBank/DDBJ databases">
        <title>Complete genome sequence of Pseudomonas pelagia strain Kongs-67.</title>
        <authorList>
            <person name="Sinha R.K."/>
            <person name="Krishnan K."/>
        </authorList>
    </citation>
    <scope>NUCLEOTIDE SEQUENCE [LARGE SCALE GENOMIC DNA]</scope>
    <source>
        <strain evidence="11 13">Kongs-67</strain>
    </source>
</reference>
<gene>
    <name evidence="10" type="ORF">CO192_12275</name>
    <name evidence="11" type="ORF">EAO82_20220</name>
</gene>
<evidence type="ECO:0000259" key="9">
    <source>
        <dbReference type="Pfam" id="PF02771"/>
    </source>
</evidence>
<feature type="domain" description="Acyl-CoA dehydrogenase/oxidase N-terminal" evidence="9">
    <location>
        <begin position="7"/>
        <end position="121"/>
    </location>
</feature>
<feature type="domain" description="Acyl-CoA oxidase/dehydrogenase middle" evidence="8">
    <location>
        <begin position="136"/>
        <end position="217"/>
    </location>
</feature>
<dbReference type="InterPro" id="IPR006091">
    <property type="entry name" value="Acyl-CoA_Oxase/DH_mid-dom"/>
</dbReference>
<dbReference type="GO" id="GO:0050660">
    <property type="term" value="F:flavin adenine dinucleotide binding"/>
    <property type="evidence" value="ECO:0007669"/>
    <property type="project" value="InterPro"/>
</dbReference>
<evidence type="ECO:0000256" key="5">
    <source>
        <dbReference type="ARBA" id="ARBA00023002"/>
    </source>
</evidence>
<evidence type="ECO:0000313" key="10">
    <source>
        <dbReference type="EMBL" id="PCC99097.1"/>
    </source>
</evidence>
<evidence type="ECO:0000256" key="1">
    <source>
        <dbReference type="ARBA" id="ARBA00001974"/>
    </source>
</evidence>
<evidence type="ECO:0000256" key="4">
    <source>
        <dbReference type="ARBA" id="ARBA00022827"/>
    </source>
</evidence>